<accession>A0A150M5E1</accession>
<gene>
    <name evidence="1" type="ORF">B4135_2050</name>
</gene>
<dbReference type="Proteomes" id="UP000075683">
    <property type="component" value="Unassembled WGS sequence"/>
</dbReference>
<organism evidence="1 2">
    <name type="scientific">Caldibacillus debilis</name>
    <dbReference type="NCBI Taxonomy" id="301148"/>
    <lineage>
        <taxon>Bacteria</taxon>
        <taxon>Bacillati</taxon>
        <taxon>Bacillota</taxon>
        <taxon>Bacilli</taxon>
        <taxon>Bacillales</taxon>
        <taxon>Bacillaceae</taxon>
        <taxon>Caldibacillus</taxon>
    </lineage>
</organism>
<dbReference type="AlphaFoldDB" id="A0A150M5E1"/>
<evidence type="ECO:0000313" key="2">
    <source>
        <dbReference type="Proteomes" id="UP000075683"/>
    </source>
</evidence>
<name>A0A150M5E1_9BACI</name>
<protein>
    <submittedName>
        <fullName evidence="1">Uncharacterized protein</fullName>
    </submittedName>
</protein>
<sequence>MREACFTIRKINPCGRFAARPPAAFFLFRKPFRRMGRSRNISGGLHFQGKFVTLIIISHKKRIMINNPDGILPEQAPEFKEFDKILPEK</sequence>
<proteinExistence type="predicted"/>
<dbReference type="EMBL" id="LQYT01000042">
    <property type="protein sequence ID" value="KYD19319.1"/>
    <property type="molecule type" value="Genomic_DNA"/>
</dbReference>
<comment type="caution">
    <text evidence="1">The sequence shown here is derived from an EMBL/GenBank/DDBJ whole genome shotgun (WGS) entry which is preliminary data.</text>
</comment>
<reference evidence="1 2" key="1">
    <citation type="submission" date="2016-01" db="EMBL/GenBank/DDBJ databases">
        <title>Draft Genome Sequences of Seven Thermophilic Sporeformers Isolated from Foods.</title>
        <authorList>
            <person name="Berendsen E.M."/>
            <person name="Wells-Bennik M.H."/>
            <person name="Krawcyk A.O."/>
            <person name="De Jong A."/>
            <person name="Holsappel S."/>
            <person name="Eijlander R.T."/>
            <person name="Kuipers O.P."/>
        </authorList>
    </citation>
    <scope>NUCLEOTIDE SEQUENCE [LARGE SCALE GENOMIC DNA]</scope>
    <source>
        <strain evidence="1 2">B4135</strain>
    </source>
</reference>
<evidence type="ECO:0000313" key="1">
    <source>
        <dbReference type="EMBL" id="KYD19319.1"/>
    </source>
</evidence>
<dbReference type="STRING" id="301148.B4135_2050"/>